<feature type="domain" description="Thioredoxin" evidence="2">
    <location>
        <begin position="93"/>
        <end position="231"/>
    </location>
</feature>
<organism evidence="3 4">
    <name type="scientific">Ureibacillus endophyticus</name>
    <dbReference type="NCBI Taxonomy" id="1978490"/>
    <lineage>
        <taxon>Bacteria</taxon>
        <taxon>Bacillati</taxon>
        <taxon>Bacillota</taxon>
        <taxon>Bacilli</taxon>
        <taxon>Bacillales</taxon>
        <taxon>Caryophanaceae</taxon>
        <taxon>Ureibacillus</taxon>
    </lineage>
</organism>
<dbReference type="PANTHER" id="PTHR42852:SF17">
    <property type="entry name" value="THIOREDOXIN-LIKE PROTEIN HI_1115"/>
    <property type="match status" value="1"/>
</dbReference>
<evidence type="ECO:0000313" key="4">
    <source>
        <dbReference type="Proteomes" id="UP000272238"/>
    </source>
</evidence>
<dbReference type="PROSITE" id="PS00194">
    <property type="entry name" value="THIOREDOXIN_1"/>
    <property type="match status" value="1"/>
</dbReference>
<name>A0A494Z1M0_9BACL</name>
<dbReference type="RefSeq" id="WP_121214755.1">
    <property type="nucleotide sequence ID" value="NZ_RBZN01000024.1"/>
</dbReference>
<dbReference type="EMBL" id="RBZN01000024">
    <property type="protein sequence ID" value="RKQ16195.1"/>
    <property type="molecule type" value="Genomic_DNA"/>
</dbReference>
<reference evidence="3 4" key="1">
    <citation type="journal article" date="2016" name="Antonie Van Leeuwenhoek">
        <title>Lysinibacillus endophyticus sp. nov., an indole-3-acetic acid producing endophytic bacterium isolated from corn root (Zea mays cv. Xinken-5).</title>
        <authorList>
            <person name="Yu J."/>
            <person name="Guan X."/>
            <person name="Liu C."/>
            <person name="Xiang W."/>
            <person name="Yu Z."/>
            <person name="Liu X."/>
            <person name="Wang G."/>
        </authorList>
    </citation>
    <scope>NUCLEOTIDE SEQUENCE [LARGE SCALE GENOMIC DNA]</scope>
    <source>
        <strain evidence="3 4">DSM 100506</strain>
    </source>
</reference>
<proteinExistence type="predicted"/>
<dbReference type="Proteomes" id="UP000272238">
    <property type="component" value="Unassembled WGS sequence"/>
</dbReference>
<dbReference type="GO" id="GO:0016209">
    <property type="term" value="F:antioxidant activity"/>
    <property type="evidence" value="ECO:0007669"/>
    <property type="project" value="InterPro"/>
</dbReference>
<dbReference type="Pfam" id="PF00578">
    <property type="entry name" value="AhpC-TSA"/>
    <property type="match status" value="1"/>
</dbReference>
<dbReference type="CDD" id="cd02966">
    <property type="entry name" value="TlpA_like_family"/>
    <property type="match status" value="1"/>
</dbReference>
<dbReference type="InterPro" id="IPR050553">
    <property type="entry name" value="Thioredoxin_ResA/DsbE_sf"/>
</dbReference>
<evidence type="ECO:0000259" key="2">
    <source>
        <dbReference type="PROSITE" id="PS51352"/>
    </source>
</evidence>
<dbReference type="InterPro" id="IPR036249">
    <property type="entry name" value="Thioredoxin-like_sf"/>
</dbReference>
<comment type="caution">
    <text evidence="3">The sequence shown here is derived from an EMBL/GenBank/DDBJ whole genome shotgun (WGS) entry which is preliminary data.</text>
</comment>
<dbReference type="GO" id="GO:0016491">
    <property type="term" value="F:oxidoreductase activity"/>
    <property type="evidence" value="ECO:0007669"/>
    <property type="project" value="InterPro"/>
</dbReference>
<dbReference type="SUPFAM" id="SSF52833">
    <property type="entry name" value="Thioredoxin-like"/>
    <property type="match status" value="1"/>
</dbReference>
<dbReference type="OrthoDB" id="25753at2"/>
<dbReference type="InterPro" id="IPR013766">
    <property type="entry name" value="Thioredoxin_domain"/>
</dbReference>
<gene>
    <name evidence="3" type="ORF">D8M03_10635</name>
</gene>
<dbReference type="PANTHER" id="PTHR42852">
    <property type="entry name" value="THIOL:DISULFIDE INTERCHANGE PROTEIN DSBE"/>
    <property type="match status" value="1"/>
</dbReference>
<evidence type="ECO:0000313" key="3">
    <source>
        <dbReference type="EMBL" id="RKQ16195.1"/>
    </source>
</evidence>
<dbReference type="AlphaFoldDB" id="A0A494Z1M0"/>
<dbReference type="Gene3D" id="3.40.30.10">
    <property type="entry name" value="Glutaredoxin"/>
    <property type="match status" value="1"/>
</dbReference>
<keyword evidence="4" id="KW-1185">Reference proteome</keyword>
<protein>
    <submittedName>
        <fullName evidence="3">TlpA family protein disulfide reductase</fullName>
    </submittedName>
</protein>
<dbReference type="InterPro" id="IPR000866">
    <property type="entry name" value="AhpC/TSA"/>
</dbReference>
<accession>A0A494Z1M0</accession>
<dbReference type="PROSITE" id="PS51352">
    <property type="entry name" value="THIOREDOXIN_2"/>
    <property type="match status" value="1"/>
</dbReference>
<sequence>MGKKILSISLLLVICFALIYSIYSHINERQITESEYMDEELFMKLLQEPPNEQDQEQIENQQVELRYIDEEIYVEEGDHDHIHSHEESEPDVIAAKGKAINFNLTTLDGEKVKLSDYLGKKVLINFWATWCPPCKDEMPHIEEYYEKYAEKHNVVILGINTTDLESNVKTVQKFVQDHEVTFPILLDEEGEVSTKYEILTLPTSFIIDENGNLVEQIIGPVTDEMLVEKFG</sequence>
<evidence type="ECO:0000256" key="1">
    <source>
        <dbReference type="ARBA" id="ARBA00023157"/>
    </source>
</evidence>
<dbReference type="InterPro" id="IPR017937">
    <property type="entry name" value="Thioredoxin_CS"/>
</dbReference>
<keyword evidence="1" id="KW-1015">Disulfide bond</keyword>